<dbReference type="PROSITE" id="PS51724">
    <property type="entry name" value="SPOR"/>
    <property type="match status" value="1"/>
</dbReference>
<dbReference type="InterPro" id="IPR036680">
    <property type="entry name" value="SPOR-like_sf"/>
</dbReference>
<dbReference type="Gene3D" id="3.30.70.1070">
    <property type="entry name" value="Sporulation related repeat"/>
    <property type="match status" value="1"/>
</dbReference>
<dbReference type="Pfam" id="PF18175">
    <property type="entry name" value="HU-CCDC81_bac_2"/>
    <property type="match status" value="1"/>
</dbReference>
<name>A0A0F9VLZ4_9ZZZZ</name>
<dbReference type="Pfam" id="PF05036">
    <property type="entry name" value="SPOR"/>
    <property type="match status" value="1"/>
</dbReference>
<protein>
    <recommendedName>
        <fullName evidence="1">SPOR domain-containing protein</fullName>
    </recommendedName>
</protein>
<dbReference type="InterPro" id="IPR007730">
    <property type="entry name" value="SPOR-like_dom"/>
</dbReference>
<comment type="caution">
    <text evidence="2">The sequence shown here is derived from an EMBL/GenBank/DDBJ whole genome shotgun (WGS) entry which is preliminary data.</text>
</comment>
<dbReference type="Pfam" id="PF18174">
    <property type="entry name" value="HU-CCDC81_bac_1"/>
    <property type="match status" value="1"/>
</dbReference>
<evidence type="ECO:0000259" key="1">
    <source>
        <dbReference type="PROSITE" id="PS51724"/>
    </source>
</evidence>
<evidence type="ECO:0000313" key="2">
    <source>
        <dbReference type="EMBL" id="KKO05090.1"/>
    </source>
</evidence>
<dbReference type="InterPro" id="IPR040495">
    <property type="entry name" value="HU-CCDC81_bac_1"/>
</dbReference>
<sequence length="323" mass="36265">MVLEHYISDLLYRYNCVVVPGFGAFLAQKNSAKLNVVTNTFSAPNKSIVFNKQLITNDGLLVSYVSNAEKVSFETALVEIENQVKAWQDVLSQETSLYLKNIGSLSKSNEDKILFQPANETNYLTSSFGLSNFNSIPVTREILKEEVVQIEEKVPFTISPERRENSGFRPYLKYAAILMLAFSTGVTGYRAFQQQRTNEQVARQDAQEFVNKQIQEATFFDLSPLELPTVTVDASTISNVTSLTNDNSEIHYIVAGAFRVKGNADRKIEQLKANGFNAGYYGTNTHGLHMVTFDSYTNSTDALNALREIKRTQSKDAWLLSEK</sequence>
<organism evidence="2">
    <name type="scientific">marine sediment metagenome</name>
    <dbReference type="NCBI Taxonomy" id="412755"/>
    <lineage>
        <taxon>unclassified sequences</taxon>
        <taxon>metagenomes</taxon>
        <taxon>ecological metagenomes</taxon>
    </lineage>
</organism>
<proteinExistence type="predicted"/>
<dbReference type="SUPFAM" id="SSF110997">
    <property type="entry name" value="Sporulation related repeat"/>
    <property type="match status" value="1"/>
</dbReference>
<feature type="domain" description="SPOR" evidence="1">
    <location>
        <begin position="245"/>
        <end position="322"/>
    </location>
</feature>
<dbReference type="GO" id="GO:0042834">
    <property type="term" value="F:peptidoglycan binding"/>
    <property type="evidence" value="ECO:0007669"/>
    <property type="project" value="InterPro"/>
</dbReference>
<accession>A0A0F9VLZ4</accession>
<dbReference type="EMBL" id="LAZR01000020">
    <property type="protein sequence ID" value="KKO05090.1"/>
    <property type="molecule type" value="Genomic_DNA"/>
</dbReference>
<dbReference type="AlphaFoldDB" id="A0A0F9VLZ4"/>
<dbReference type="InterPro" id="IPR041268">
    <property type="entry name" value="HU-CCDC81_bac_2"/>
</dbReference>
<gene>
    <name evidence="2" type="ORF">LCGC14_0079100</name>
</gene>
<reference evidence="2" key="1">
    <citation type="journal article" date="2015" name="Nature">
        <title>Complex archaea that bridge the gap between prokaryotes and eukaryotes.</title>
        <authorList>
            <person name="Spang A."/>
            <person name="Saw J.H."/>
            <person name="Jorgensen S.L."/>
            <person name="Zaremba-Niedzwiedzka K."/>
            <person name="Martijn J."/>
            <person name="Lind A.E."/>
            <person name="van Eijk R."/>
            <person name="Schleper C."/>
            <person name="Guy L."/>
            <person name="Ettema T.J."/>
        </authorList>
    </citation>
    <scope>NUCLEOTIDE SEQUENCE</scope>
</reference>